<dbReference type="Proteomes" id="UP000325286">
    <property type="component" value="Chromosome"/>
</dbReference>
<organism evidence="3 4">
    <name type="scientific">Roseimaritima ulvae</name>
    <dbReference type="NCBI Taxonomy" id="980254"/>
    <lineage>
        <taxon>Bacteria</taxon>
        <taxon>Pseudomonadati</taxon>
        <taxon>Planctomycetota</taxon>
        <taxon>Planctomycetia</taxon>
        <taxon>Pirellulales</taxon>
        <taxon>Pirellulaceae</taxon>
        <taxon>Roseimaritima</taxon>
    </lineage>
</organism>
<evidence type="ECO:0000313" key="3">
    <source>
        <dbReference type="EMBL" id="QEG41311.1"/>
    </source>
</evidence>
<evidence type="ECO:0000313" key="4">
    <source>
        <dbReference type="Proteomes" id="UP000325286"/>
    </source>
</evidence>
<protein>
    <submittedName>
        <fullName evidence="3">Metal-binding domain of cation transport ATPase</fullName>
    </submittedName>
</protein>
<gene>
    <name evidence="3" type="ORF">UC8_33300</name>
</gene>
<sequence precursor="true">MITFPPTFSDKKLSMKRQIFATVCTAALLVAPQLAIAQEASTPHDHAGHEHAGHSHANAATGPHGGTVQTVGDRRVETVIADKGIMFMLLGKNDQPLAPPDATGTLKLRVGESEKEYTYQLKTLKNSAIGVGIDLSKVIGQPLHMNVEITNIGSQPLVFHAMGELASGKLSDELLISLQGTCPVSGQPLGSMGKPPKITIGDKSLFVCCAGCTKKVQASSDKYLTKYYTAKGEQVREGVFKSTLADAAAIAAQKICPVMDEPLGGMGVPGKVNVNGKAVYICCPGCAKKLVAEPDKYLAALKAKGIVPPAF</sequence>
<proteinExistence type="predicted"/>
<keyword evidence="4" id="KW-1185">Reference proteome</keyword>
<dbReference type="EMBL" id="CP042914">
    <property type="protein sequence ID" value="QEG41311.1"/>
    <property type="molecule type" value="Genomic_DNA"/>
</dbReference>
<dbReference type="KEGG" id="rul:UC8_33300"/>
<feature type="chain" id="PRO_5022906685" evidence="2">
    <location>
        <begin position="38"/>
        <end position="311"/>
    </location>
</feature>
<dbReference type="AlphaFoldDB" id="A0A5B9R4E7"/>
<accession>A0A5B9R4E7</accession>
<evidence type="ECO:0000256" key="1">
    <source>
        <dbReference type="SAM" id="MobiDB-lite"/>
    </source>
</evidence>
<name>A0A5B9R4E7_9BACT</name>
<feature type="region of interest" description="Disordered" evidence="1">
    <location>
        <begin position="42"/>
        <end position="69"/>
    </location>
</feature>
<feature type="signal peptide" evidence="2">
    <location>
        <begin position="1"/>
        <end position="37"/>
    </location>
</feature>
<reference evidence="3 4" key="1">
    <citation type="submission" date="2019-08" db="EMBL/GenBank/DDBJ databases">
        <title>Deep-cultivation of Planctomycetes and their phenomic and genomic characterization uncovers novel biology.</title>
        <authorList>
            <person name="Wiegand S."/>
            <person name="Jogler M."/>
            <person name="Boedeker C."/>
            <person name="Pinto D."/>
            <person name="Vollmers J."/>
            <person name="Rivas-Marin E."/>
            <person name="Kohn T."/>
            <person name="Peeters S.H."/>
            <person name="Heuer A."/>
            <person name="Rast P."/>
            <person name="Oberbeckmann S."/>
            <person name="Bunk B."/>
            <person name="Jeske O."/>
            <person name="Meyerdierks A."/>
            <person name="Storesund J.E."/>
            <person name="Kallscheuer N."/>
            <person name="Luecker S."/>
            <person name="Lage O.M."/>
            <person name="Pohl T."/>
            <person name="Merkel B.J."/>
            <person name="Hornburger P."/>
            <person name="Mueller R.-W."/>
            <person name="Bruemmer F."/>
            <person name="Labrenz M."/>
            <person name="Spormann A.M."/>
            <person name="Op den Camp H."/>
            <person name="Overmann J."/>
            <person name="Amann R."/>
            <person name="Jetten M.S.M."/>
            <person name="Mascher T."/>
            <person name="Medema M.H."/>
            <person name="Devos D.P."/>
            <person name="Kaster A.-K."/>
            <person name="Ovreas L."/>
            <person name="Rohde M."/>
            <person name="Galperin M.Y."/>
            <person name="Jogler C."/>
        </authorList>
    </citation>
    <scope>NUCLEOTIDE SEQUENCE [LARGE SCALE GENOMIC DNA]</scope>
    <source>
        <strain evidence="3 4">UC8</strain>
    </source>
</reference>
<feature type="compositionally biased region" description="Basic and acidic residues" evidence="1">
    <location>
        <begin position="42"/>
        <end position="53"/>
    </location>
</feature>
<keyword evidence="2" id="KW-0732">Signal</keyword>
<evidence type="ECO:0000256" key="2">
    <source>
        <dbReference type="SAM" id="SignalP"/>
    </source>
</evidence>